<dbReference type="InterPro" id="IPR000866">
    <property type="entry name" value="AhpC/TSA"/>
</dbReference>
<sequence length="200" mass="22136">MSTLVGKKAFDFTAKAVLKNGSFCDDFNLQRELSGQYGVLFFYPLDFTFVCPTEIIAFSNRIPAFIERNAVVIGVSVDSHFSHFAWRSLPVKDGGIGSIGYTLVSDITKSISRDYQVLLDDAVALRGTFIIDPNFIIRVAHVNDLNVGRNVDEVLRTLDALKYSDENGEVCPAGWSKGKEAIKATHESVSDYLASNRDEL</sequence>
<dbReference type="InterPro" id="IPR024706">
    <property type="entry name" value="Peroxiredoxin_AhpC-typ"/>
</dbReference>
<name>A0A6P1G9V6_9RICK</name>
<dbReference type="SUPFAM" id="SSF52833">
    <property type="entry name" value="Thioredoxin-like"/>
    <property type="match status" value="1"/>
</dbReference>
<dbReference type="FunFam" id="3.40.30.10:FF:000002">
    <property type="entry name" value="Alkyl hydroperoxide reductase C"/>
    <property type="match status" value="1"/>
</dbReference>
<dbReference type="PANTHER" id="PTHR10681:SF164">
    <property type="entry name" value="THIOREDOXIN PEROXIDASE 1"/>
    <property type="match status" value="1"/>
</dbReference>
<evidence type="ECO:0000256" key="6">
    <source>
        <dbReference type="ARBA" id="ARBA00023157"/>
    </source>
</evidence>
<dbReference type="Proteomes" id="UP000464912">
    <property type="component" value="Chromosome"/>
</dbReference>
<keyword evidence="7" id="KW-0676">Redox-active center</keyword>
<protein>
    <submittedName>
        <fullName evidence="10">Redoxin domain-containing protein</fullName>
    </submittedName>
</protein>
<evidence type="ECO:0000259" key="9">
    <source>
        <dbReference type="PROSITE" id="PS51352"/>
    </source>
</evidence>
<reference evidence="10 11" key="2">
    <citation type="journal article" date="2020" name="MBio">
        <title>Isolation and Molecular Analysis of a Novel Neorickettsia Species That Causes Potomac Horse Fever.</title>
        <authorList>
            <person name="Teymournejad O."/>
            <person name="Lin M."/>
            <person name="Bekebrede H."/>
            <person name="Kamr A."/>
            <person name="Toribio R.E."/>
            <person name="Arroyo L.G."/>
            <person name="Baird J.D."/>
            <person name="Rikihisa Y."/>
        </authorList>
    </citation>
    <scope>NUCLEOTIDE SEQUENCE [LARGE SCALE GENOMIC DNA]</scope>
    <source>
        <strain evidence="10 11">Fin17</strain>
    </source>
</reference>
<feature type="domain" description="Thioredoxin" evidence="9">
    <location>
        <begin position="3"/>
        <end position="163"/>
    </location>
</feature>
<dbReference type="AlphaFoldDB" id="A0A6P1G9V6"/>
<evidence type="ECO:0000256" key="1">
    <source>
        <dbReference type="ARBA" id="ARBA00004496"/>
    </source>
</evidence>
<evidence type="ECO:0000256" key="2">
    <source>
        <dbReference type="ARBA" id="ARBA00009796"/>
    </source>
</evidence>
<evidence type="ECO:0000313" key="10">
    <source>
        <dbReference type="EMBL" id="QHD65269.1"/>
    </source>
</evidence>
<proteinExistence type="inferred from homology"/>
<dbReference type="PANTHER" id="PTHR10681">
    <property type="entry name" value="THIOREDOXIN PEROXIDASE"/>
    <property type="match status" value="1"/>
</dbReference>
<reference evidence="10 11" key="1">
    <citation type="journal article" date="2020" name="MBio">
        <title>Erratum for Teymournejad et al., 'Isolation and Molecular Analysis of a Novel Neorickettsia Species That Causes Potomac Horse Fever'.</title>
        <authorList>
            <person name="Teymournejad O."/>
            <person name="Lin M."/>
            <person name="Bekebrede H."/>
            <person name="Kamr A."/>
            <person name="Toribio R.E."/>
            <person name="Arroyo L.G."/>
            <person name="Baird J.D."/>
            <person name="Rikihisa Y."/>
        </authorList>
    </citation>
    <scope>NUCLEOTIDE SEQUENCE [LARGE SCALE GENOMIC DNA]</scope>
    <source>
        <strain evidence="10 11">Fin17</strain>
    </source>
</reference>
<keyword evidence="3" id="KW-0963">Cytoplasm</keyword>
<evidence type="ECO:0000256" key="4">
    <source>
        <dbReference type="ARBA" id="ARBA00022559"/>
    </source>
</evidence>
<dbReference type="Pfam" id="PF00578">
    <property type="entry name" value="AhpC-TSA"/>
    <property type="match status" value="1"/>
</dbReference>
<evidence type="ECO:0000256" key="5">
    <source>
        <dbReference type="ARBA" id="ARBA00023002"/>
    </source>
</evidence>
<dbReference type="InterPro" id="IPR036249">
    <property type="entry name" value="Thioredoxin-like_sf"/>
</dbReference>
<dbReference type="GO" id="GO:0045454">
    <property type="term" value="P:cell redox homeostasis"/>
    <property type="evidence" value="ECO:0007669"/>
    <property type="project" value="TreeGrafter"/>
</dbReference>
<evidence type="ECO:0000256" key="7">
    <source>
        <dbReference type="ARBA" id="ARBA00023284"/>
    </source>
</evidence>
<dbReference type="Gene3D" id="3.40.30.10">
    <property type="entry name" value="Glutaredoxin"/>
    <property type="match status" value="1"/>
</dbReference>
<dbReference type="PROSITE" id="PS51352">
    <property type="entry name" value="THIOREDOXIN_2"/>
    <property type="match status" value="1"/>
</dbReference>
<evidence type="ECO:0000256" key="3">
    <source>
        <dbReference type="ARBA" id="ARBA00022490"/>
    </source>
</evidence>
<dbReference type="Pfam" id="PF10417">
    <property type="entry name" value="1-cysPrx_C"/>
    <property type="match status" value="1"/>
</dbReference>
<dbReference type="GO" id="GO:0042744">
    <property type="term" value="P:hydrogen peroxide catabolic process"/>
    <property type="evidence" value="ECO:0007669"/>
    <property type="project" value="TreeGrafter"/>
</dbReference>
<comment type="subcellular location">
    <subcellularLocation>
        <location evidence="1">Cytoplasm</location>
    </subcellularLocation>
</comment>
<dbReference type="InterPro" id="IPR050217">
    <property type="entry name" value="Peroxiredoxin"/>
</dbReference>
<dbReference type="PIRSF" id="PIRSF000239">
    <property type="entry name" value="AHPC"/>
    <property type="match status" value="1"/>
</dbReference>
<dbReference type="EMBL" id="CP047224">
    <property type="protein sequence ID" value="QHD65269.1"/>
    <property type="molecule type" value="Genomic_DNA"/>
</dbReference>
<keyword evidence="11" id="KW-1185">Reference proteome</keyword>
<keyword evidence="6" id="KW-1015">Disulfide bond</keyword>
<gene>
    <name evidence="10" type="ORF">GP480_02275</name>
</gene>
<dbReference type="RefSeq" id="WP_160095509.1">
    <property type="nucleotide sequence ID" value="NZ_CP047224.1"/>
</dbReference>
<dbReference type="GO" id="GO:0005829">
    <property type="term" value="C:cytosol"/>
    <property type="evidence" value="ECO:0007669"/>
    <property type="project" value="TreeGrafter"/>
</dbReference>
<feature type="active site" description="Cysteine sulfenic acid (-SOH) intermediate; for peroxidase activity" evidence="8">
    <location>
        <position position="51"/>
    </location>
</feature>
<dbReference type="InterPro" id="IPR019479">
    <property type="entry name" value="Peroxiredoxin_C"/>
</dbReference>
<dbReference type="GO" id="GO:0006979">
    <property type="term" value="P:response to oxidative stress"/>
    <property type="evidence" value="ECO:0007669"/>
    <property type="project" value="TreeGrafter"/>
</dbReference>
<accession>A0A6P1G9V6</accession>
<dbReference type="GO" id="GO:0033554">
    <property type="term" value="P:cellular response to stress"/>
    <property type="evidence" value="ECO:0007669"/>
    <property type="project" value="TreeGrafter"/>
</dbReference>
<comment type="similarity">
    <text evidence="2">Belongs to the peroxiredoxin family. AhpC/Prx1 subfamily.</text>
</comment>
<keyword evidence="4" id="KW-0575">Peroxidase</keyword>
<dbReference type="CDD" id="cd03015">
    <property type="entry name" value="PRX_Typ2cys"/>
    <property type="match status" value="1"/>
</dbReference>
<keyword evidence="5" id="KW-0560">Oxidoreductase</keyword>
<dbReference type="InterPro" id="IPR013766">
    <property type="entry name" value="Thioredoxin_domain"/>
</dbReference>
<dbReference type="GO" id="GO:0008379">
    <property type="term" value="F:thioredoxin peroxidase activity"/>
    <property type="evidence" value="ECO:0007669"/>
    <property type="project" value="TreeGrafter"/>
</dbReference>
<evidence type="ECO:0000313" key="11">
    <source>
        <dbReference type="Proteomes" id="UP000464912"/>
    </source>
</evidence>
<evidence type="ECO:0000256" key="8">
    <source>
        <dbReference type="PIRSR" id="PIRSR000239-1"/>
    </source>
</evidence>
<dbReference type="KEGG" id="nef:GP480_02275"/>
<organism evidence="10 11">
    <name type="scientific">Neorickettsia findlayensis</name>
    <dbReference type="NCBI Taxonomy" id="2686014"/>
    <lineage>
        <taxon>Bacteria</taxon>
        <taxon>Pseudomonadati</taxon>
        <taxon>Pseudomonadota</taxon>
        <taxon>Alphaproteobacteria</taxon>
        <taxon>Rickettsiales</taxon>
        <taxon>Anaplasmataceae</taxon>
        <taxon>Neorickettsia</taxon>
    </lineage>
</organism>